<feature type="domain" description="GH16" evidence="8">
    <location>
        <begin position="489"/>
        <end position="734"/>
    </location>
</feature>
<dbReference type="RefSeq" id="WP_166951333.1">
    <property type="nucleotide sequence ID" value="NZ_JAASQI010000003.1"/>
</dbReference>
<dbReference type="Gene3D" id="2.60.120.200">
    <property type="match status" value="1"/>
</dbReference>
<feature type="transmembrane region" description="Helical" evidence="7">
    <location>
        <begin position="124"/>
        <end position="148"/>
    </location>
</feature>
<evidence type="ECO:0000256" key="5">
    <source>
        <dbReference type="ARBA" id="ARBA00023136"/>
    </source>
</evidence>
<keyword evidence="10" id="KW-1185">Reference proteome</keyword>
<dbReference type="Proteomes" id="UP001429580">
    <property type="component" value="Unassembled WGS sequence"/>
</dbReference>
<evidence type="ECO:0000313" key="10">
    <source>
        <dbReference type="Proteomes" id="UP001429580"/>
    </source>
</evidence>
<evidence type="ECO:0000256" key="6">
    <source>
        <dbReference type="SAM" id="MobiDB-lite"/>
    </source>
</evidence>
<feature type="transmembrane region" description="Helical" evidence="7">
    <location>
        <begin position="392"/>
        <end position="412"/>
    </location>
</feature>
<dbReference type="Pfam" id="PF01943">
    <property type="entry name" value="Polysacc_synt"/>
    <property type="match status" value="1"/>
</dbReference>
<gene>
    <name evidence="9" type="ORF">FHS82_001881</name>
</gene>
<dbReference type="Pfam" id="PF00722">
    <property type="entry name" value="Glyco_hydro_16"/>
    <property type="match status" value="1"/>
</dbReference>
<dbReference type="InterPro" id="IPR050546">
    <property type="entry name" value="Glycosyl_Hydrlase_16"/>
</dbReference>
<protein>
    <submittedName>
        <fullName evidence="9">Beta-glucanase (GH16 family)</fullName>
    </submittedName>
</protein>
<name>A0ABX0V2K3_9HYPH</name>
<dbReference type="InterPro" id="IPR013320">
    <property type="entry name" value="ConA-like_dom_sf"/>
</dbReference>
<evidence type="ECO:0000256" key="4">
    <source>
        <dbReference type="ARBA" id="ARBA00022989"/>
    </source>
</evidence>
<accession>A0ABX0V2K3</accession>
<feature type="compositionally biased region" description="Low complexity" evidence="6">
    <location>
        <begin position="1"/>
        <end position="12"/>
    </location>
</feature>
<evidence type="ECO:0000256" key="2">
    <source>
        <dbReference type="ARBA" id="ARBA00006865"/>
    </source>
</evidence>
<feature type="transmembrane region" description="Helical" evidence="7">
    <location>
        <begin position="201"/>
        <end position="224"/>
    </location>
</feature>
<dbReference type="PANTHER" id="PTHR10963">
    <property type="entry name" value="GLYCOSYL HYDROLASE-RELATED"/>
    <property type="match status" value="1"/>
</dbReference>
<evidence type="ECO:0000256" key="7">
    <source>
        <dbReference type="SAM" id="Phobius"/>
    </source>
</evidence>
<feature type="transmembrane region" description="Helical" evidence="7">
    <location>
        <begin position="361"/>
        <end position="380"/>
    </location>
</feature>
<dbReference type="PROSITE" id="PS51762">
    <property type="entry name" value="GH16_2"/>
    <property type="match status" value="1"/>
</dbReference>
<feature type="region of interest" description="Disordered" evidence="6">
    <location>
        <begin position="1"/>
        <end position="22"/>
    </location>
</feature>
<evidence type="ECO:0000259" key="8">
    <source>
        <dbReference type="PROSITE" id="PS51762"/>
    </source>
</evidence>
<evidence type="ECO:0000313" key="9">
    <source>
        <dbReference type="EMBL" id="NIJ58045.1"/>
    </source>
</evidence>
<comment type="caution">
    <text evidence="9">The sequence shown here is derived from an EMBL/GenBank/DDBJ whole genome shotgun (WGS) entry which is preliminary data.</text>
</comment>
<sequence>MMKAALSTAPLPDAAPPSASPAAAEVVRTPRAYRFLRRHPAFAWLGRPAVYAMGAIVLTGLGAGTTIIAPRLLDPASFGAFTLLTSLFGYAGGADLGLSQLADRRIAGRADGAAHAAAIMRARWVVGGLVLALLLPLTMLISASSGALSPFDSLLAATGGVAGMIANGPVTLFRAATRIWDFTFTALLLHAGMTFPRLMGILLGGVTGCFAALAVWYGACMLLLARPAARPAEAPERTLPIVRAALPLFAFQAAWLVYLTANRWISSLVSTPYELGLFSFGASLATVGMSLLGTFSQVRYPALMTRMRASAPDQASALLEREMMFVALAMIALAVLARLLAPPLVPLAFPGYGGAAPATVTLAVSCVPLGVLAWTMPMVIMEARTPVREAAAVFLPAFSVMGLAMLAGHRAGGIDGQAWGYALAALFLLLAVLVLMRRLRMLTRAAVFRVAALQATAILTLAALAILAPAAAGPARPIATEHWPVVFEETFDTLSLRQDDSGIWEPHYPWGGRSNEGNREMQYYIDPRPGGDAPAVQALAPYTVSGGILAIRAIQVPEALRAQTRGYAYAAGLLTTVRSFAFRYGKVEIRARVPKGRGLWPAFWLLPADRTWPPEIDVFEVIGHDTATLHVTAHSGISPPAPGRSRQSGAAIAVPDLSQDFHVYGVIWTPERIVWTLDGASVFETRTPRDLHKPMFLVLNLAVGGRWPGAPDGTTAFPASLLVDWIRVRAMPEDSAPTVSDQAGARLK</sequence>
<comment type="subcellular location">
    <subcellularLocation>
        <location evidence="1">Membrane</location>
        <topology evidence="1">Multi-pass membrane protein</topology>
    </subcellularLocation>
</comment>
<evidence type="ECO:0000256" key="1">
    <source>
        <dbReference type="ARBA" id="ARBA00004141"/>
    </source>
</evidence>
<keyword evidence="4 7" id="KW-1133">Transmembrane helix</keyword>
<dbReference type="SUPFAM" id="SSF49899">
    <property type="entry name" value="Concanavalin A-like lectins/glucanases"/>
    <property type="match status" value="1"/>
</dbReference>
<feature type="transmembrane region" description="Helical" evidence="7">
    <location>
        <begin position="277"/>
        <end position="302"/>
    </location>
</feature>
<keyword evidence="3 7" id="KW-0812">Transmembrane</keyword>
<feature type="transmembrane region" description="Helical" evidence="7">
    <location>
        <begin position="48"/>
        <end position="69"/>
    </location>
</feature>
<organism evidence="9 10">
    <name type="scientific">Pseudochelatococcus lubricantis</name>
    <dbReference type="NCBI Taxonomy" id="1538102"/>
    <lineage>
        <taxon>Bacteria</taxon>
        <taxon>Pseudomonadati</taxon>
        <taxon>Pseudomonadota</taxon>
        <taxon>Alphaproteobacteria</taxon>
        <taxon>Hyphomicrobiales</taxon>
        <taxon>Chelatococcaceae</taxon>
        <taxon>Pseudochelatococcus</taxon>
    </lineage>
</organism>
<dbReference type="InterPro" id="IPR000757">
    <property type="entry name" value="Beta-glucanase-like"/>
</dbReference>
<dbReference type="PANTHER" id="PTHR10963:SF55">
    <property type="entry name" value="GLYCOSIDE HYDROLASE FAMILY 16 PROTEIN"/>
    <property type="match status" value="1"/>
</dbReference>
<dbReference type="CDD" id="cd08023">
    <property type="entry name" value="GH16_laminarinase_like"/>
    <property type="match status" value="1"/>
</dbReference>
<comment type="similarity">
    <text evidence="2">Belongs to the glycosyl hydrolase 16 family.</text>
</comment>
<feature type="transmembrane region" description="Helical" evidence="7">
    <location>
        <begin position="418"/>
        <end position="435"/>
    </location>
</feature>
<feature type="transmembrane region" description="Helical" evidence="7">
    <location>
        <begin position="323"/>
        <end position="341"/>
    </location>
</feature>
<dbReference type="InterPro" id="IPR002797">
    <property type="entry name" value="Polysacc_synth"/>
</dbReference>
<feature type="transmembrane region" description="Helical" evidence="7">
    <location>
        <begin position="447"/>
        <end position="468"/>
    </location>
</feature>
<proteinExistence type="inferred from homology"/>
<reference evidence="9 10" key="1">
    <citation type="submission" date="2020-03" db="EMBL/GenBank/DDBJ databases">
        <title>Genomic Encyclopedia of Type Strains, Phase IV (KMG-IV): sequencing the most valuable type-strain genomes for metagenomic binning, comparative biology and taxonomic classification.</title>
        <authorList>
            <person name="Goeker M."/>
        </authorList>
    </citation>
    <scope>NUCLEOTIDE SEQUENCE [LARGE SCALE GENOMIC DNA]</scope>
    <source>
        <strain evidence="9 10">DSM 103870</strain>
    </source>
</reference>
<feature type="transmembrane region" description="Helical" evidence="7">
    <location>
        <begin position="245"/>
        <end position="265"/>
    </location>
</feature>
<dbReference type="EMBL" id="JAASQI010000003">
    <property type="protein sequence ID" value="NIJ58045.1"/>
    <property type="molecule type" value="Genomic_DNA"/>
</dbReference>
<evidence type="ECO:0000256" key="3">
    <source>
        <dbReference type="ARBA" id="ARBA00022692"/>
    </source>
</evidence>
<keyword evidence="5 7" id="KW-0472">Membrane</keyword>